<dbReference type="PROSITE" id="PS50012">
    <property type="entry name" value="RCC1_3"/>
    <property type="match status" value="8"/>
</dbReference>
<evidence type="ECO:0000313" key="6">
    <source>
        <dbReference type="Proteomes" id="UP000515908"/>
    </source>
</evidence>
<feature type="repeat" description="RCC1" evidence="3">
    <location>
        <begin position="660"/>
        <end position="709"/>
    </location>
</feature>
<dbReference type="PRINTS" id="PR00633">
    <property type="entry name" value="RCCNDNSATION"/>
</dbReference>
<sequence length="847" mass="91195">MEGQRVGPLYLNSDKDLTIPGKELLARFIDSDGVVVGWGLCRDGELGTGSRYNVITPLMIGGHDKPLRMGCSHLSSCWLGVRNVLMTMGSGMWGELAVGNPRYCPRVVANEYQMPICLGQVEVQPFWIADGDVIVDVCAGFCFFNALTLKGNVYGWGANNFGQCMNDIKLNSCCGFAQKRTIPGEVVVQLACSNYAVIARTMSGAVYGWGLAMMLGNQEELEENLRNAGFELQEGPKSFMCATEPVEISFFSDVDVALVRGGPWHFAAIAEDGTVYTWGLGNNGRLGHGNMDDVVEPEAVEALENEKVVEVACGSFHTVFVTEDGKAFACGDNQAGQCGVVGEFDVLTPTQLNVTAGRKVVHASCGRHHTLLVLNTSEIVAYGSGIGLGVGIGYGMRMVRCQPVMENYHTFWTESGPQHNFALTIPKVTTMLVVGLPHRGVKAAVTSVGLKEGILSCAIGAGFTLMISRRGSCYSFGLGGWGQLGYDATMTKEQTPEGVPVAPYATRVGYFSHTVVTYVAAGYAFSLCIVEGERVYAWGSNSYGQCGLAIDPKEFGVIGAPREIEWLCDKQIVQVACGSYFALAMSSTGEVYSWGVLECCGIGDKPSKDVLPTNMLMEGLYPDKKESRGSVIAPVKIPTLANIVQVAAGGWHAVALNAIGELYTWGVGKGGRLGLGNETNQYTPVRINHSAFFTRIGCGAYSSYAIDDDAKLYLWGVNEKNRLGTTAKGNVPTAVKENVRDCCMGRDYTMFLSFGGRFYMSGTMEYDSPDGGIAQYTCNGFEDTGNLPPALREDTLRADRFKGVRIFGGEEHVVVLLYKGGPNETHTTDAVASLRRQPEPAIRSNSG</sequence>
<feature type="repeat" description="RCC1" evidence="3">
    <location>
        <begin position="204"/>
        <end position="272"/>
    </location>
</feature>
<dbReference type="AlphaFoldDB" id="A0A7G2C8E4"/>
<dbReference type="PANTHER" id="PTHR45982">
    <property type="entry name" value="REGULATOR OF CHROMOSOME CONDENSATION"/>
    <property type="match status" value="1"/>
</dbReference>
<evidence type="ECO:0000259" key="4">
    <source>
        <dbReference type="Pfam" id="PF25390"/>
    </source>
</evidence>
<evidence type="ECO:0000256" key="1">
    <source>
        <dbReference type="ARBA" id="ARBA00022658"/>
    </source>
</evidence>
<name>A0A7G2C8E4_9TRYP</name>
<dbReference type="Pfam" id="PF25390">
    <property type="entry name" value="WD40_RLD"/>
    <property type="match status" value="1"/>
</dbReference>
<feature type="domain" description="RCC1-like" evidence="4">
    <location>
        <begin position="86"/>
        <end position="424"/>
    </location>
</feature>
<gene>
    <name evidence="5" type="ORF">ADEAN_000331700</name>
</gene>
<keyword evidence="2" id="KW-0677">Repeat</keyword>
<dbReference type="VEuPathDB" id="TriTrypDB:ADEAN_000331700"/>
<keyword evidence="1" id="KW-0344">Guanine-nucleotide releasing factor</keyword>
<protein>
    <submittedName>
        <fullName evidence="5">Regulator of chromosome condensation (RCC1) repeat, putative</fullName>
    </submittedName>
</protein>
<dbReference type="InterPro" id="IPR000408">
    <property type="entry name" value="Reg_chr_condens"/>
</dbReference>
<feature type="repeat" description="RCC1" evidence="3">
    <location>
        <begin position="710"/>
        <end position="755"/>
    </location>
</feature>
<dbReference type="PROSITE" id="PS00626">
    <property type="entry name" value="RCC1_2"/>
    <property type="match status" value="3"/>
</dbReference>
<dbReference type="SUPFAM" id="SSF50985">
    <property type="entry name" value="RCC1/BLIP-II"/>
    <property type="match status" value="3"/>
</dbReference>
<dbReference type="Gene3D" id="2.130.10.30">
    <property type="entry name" value="Regulator of chromosome condensation 1/beta-lactamase-inhibitor protein II"/>
    <property type="match status" value="4"/>
</dbReference>
<dbReference type="PANTHER" id="PTHR45982:SF1">
    <property type="entry name" value="REGULATOR OF CHROMOSOME CONDENSATION"/>
    <property type="match status" value="1"/>
</dbReference>
<dbReference type="InterPro" id="IPR051553">
    <property type="entry name" value="Ran_GTPase-activating"/>
</dbReference>
<dbReference type="InterPro" id="IPR009091">
    <property type="entry name" value="RCC1/BLIP-II"/>
</dbReference>
<dbReference type="EMBL" id="LR877149">
    <property type="protein sequence ID" value="CAD2215859.1"/>
    <property type="molecule type" value="Genomic_DNA"/>
</dbReference>
<accession>A0A7G2C8E4</accession>
<dbReference type="Pfam" id="PF00415">
    <property type="entry name" value="RCC1"/>
    <property type="match status" value="4"/>
</dbReference>
<feature type="repeat" description="RCC1" evidence="3">
    <location>
        <begin position="589"/>
        <end position="659"/>
    </location>
</feature>
<feature type="repeat" description="RCC1" evidence="3">
    <location>
        <begin position="471"/>
        <end position="532"/>
    </location>
</feature>
<dbReference type="InterPro" id="IPR058923">
    <property type="entry name" value="RCC1-like_dom"/>
</dbReference>
<feature type="repeat" description="RCC1" evidence="3">
    <location>
        <begin position="533"/>
        <end position="588"/>
    </location>
</feature>
<evidence type="ECO:0000313" key="5">
    <source>
        <dbReference type="EMBL" id="CAD2215859.1"/>
    </source>
</evidence>
<organism evidence="5 6">
    <name type="scientific">Angomonas deanei</name>
    <dbReference type="NCBI Taxonomy" id="59799"/>
    <lineage>
        <taxon>Eukaryota</taxon>
        <taxon>Discoba</taxon>
        <taxon>Euglenozoa</taxon>
        <taxon>Kinetoplastea</taxon>
        <taxon>Metakinetoplastina</taxon>
        <taxon>Trypanosomatida</taxon>
        <taxon>Trypanosomatidae</taxon>
        <taxon>Strigomonadinae</taxon>
        <taxon>Angomonas</taxon>
    </lineage>
</organism>
<keyword evidence="6" id="KW-1185">Reference proteome</keyword>
<evidence type="ECO:0000256" key="2">
    <source>
        <dbReference type="ARBA" id="ARBA00022737"/>
    </source>
</evidence>
<feature type="repeat" description="RCC1" evidence="3">
    <location>
        <begin position="325"/>
        <end position="376"/>
    </location>
</feature>
<reference evidence="5 6" key="1">
    <citation type="submission" date="2020-08" db="EMBL/GenBank/DDBJ databases">
        <authorList>
            <person name="Newling K."/>
            <person name="Davey J."/>
            <person name="Forrester S."/>
        </authorList>
    </citation>
    <scope>NUCLEOTIDE SEQUENCE [LARGE SCALE GENOMIC DNA]</scope>
    <source>
        <strain evidence="6">Crithidia deanei Carvalho (ATCC PRA-265)</strain>
    </source>
</reference>
<feature type="repeat" description="RCC1" evidence="3">
    <location>
        <begin position="273"/>
        <end position="324"/>
    </location>
</feature>
<dbReference type="Proteomes" id="UP000515908">
    <property type="component" value="Chromosome 05"/>
</dbReference>
<evidence type="ECO:0000256" key="3">
    <source>
        <dbReference type="PROSITE-ProRule" id="PRU00235"/>
    </source>
</evidence>
<proteinExistence type="predicted"/>
<dbReference type="OrthoDB" id="8068875at2759"/>